<proteinExistence type="predicted"/>
<name>A0A5E8CLI1_9ZZZZ</name>
<protein>
    <submittedName>
        <fullName evidence="1">Uncharacterized protein</fullName>
    </submittedName>
</protein>
<accession>A0A5E8CLI1</accession>
<sequence length="286" mass="34098">MELLEALKINFKKEKKLNIILNNIENIHDFIETLKNNATVFTDDELLYILKKTISNNPNYFKYNFILLDIHPIIIFNYPKTIEFLSIFTKLIWKYNKCIKWLSNFFCNIKNSYPDRNLIRKIKSVKKLNIFVNLLNQRLMAIFDNTFSPSDFTMKLVPTLRNPTKDTEYINSLEILNRINYCLELFGKKFFKKFNIKLVTLSEYKNEFTYKQRFEYIVYLKNTLYLILKLTHKEINHFEKITISLDACLLFSPKLKVQTFIYDNGVQKAISNLLTKSDSCHTSHNS</sequence>
<organism evidence="1">
    <name type="scientific">seawater metagenome</name>
    <dbReference type="NCBI Taxonomy" id="1561972"/>
    <lineage>
        <taxon>unclassified sequences</taxon>
        <taxon>metagenomes</taxon>
        <taxon>ecological metagenomes</taxon>
    </lineage>
</organism>
<dbReference type="EMBL" id="CABVLZ010000002">
    <property type="protein sequence ID" value="VVU94895.1"/>
    <property type="molecule type" value="Genomic_DNA"/>
</dbReference>
<dbReference type="AlphaFoldDB" id="A0A5E8CLI1"/>
<gene>
    <name evidence="1" type="ORF">CPAV1605_620</name>
</gene>
<reference evidence="1" key="1">
    <citation type="submission" date="2019-09" db="EMBL/GenBank/DDBJ databases">
        <authorList>
            <person name="Needham M D."/>
        </authorList>
    </citation>
    <scope>NUCLEOTIDE SEQUENCE</scope>
</reference>
<evidence type="ECO:0000313" key="1">
    <source>
        <dbReference type="EMBL" id="VVU94895.1"/>
    </source>
</evidence>